<dbReference type="EMBL" id="JAAARO010000002">
    <property type="protein sequence ID" value="KAF5751570.1"/>
    <property type="molecule type" value="Genomic_DNA"/>
</dbReference>
<comment type="caution">
    <text evidence="2">The sequence shown here is derived from an EMBL/GenBank/DDBJ whole genome shotgun (WGS) entry which is preliminary data.</text>
</comment>
<feature type="region of interest" description="Disordered" evidence="1">
    <location>
        <begin position="92"/>
        <end position="112"/>
    </location>
</feature>
<feature type="compositionally biased region" description="Acidic residues" evidence="1">
    <location>
        <begin position="1"/>
        <end position="14"/>
    </location>
</feature>
<gene>
    <name evidence="2" type="ORF">HS088_TW02G00585</name>
</gene>
<feature type="region of interest" description="Disordered" evidence="1">
    <location>
        <begin position="1"/>
        <end position="21"/>
    </location>
</feature>
<feature type="region of interest" description="Disordered" evidence="1">
    <location>
        <begin position="51"/>
        <end position="78"/>
    </location>
</feature>
<evidence type="ECO:0000313" key="3">
    <source>
        <dbReference type="Proteomes" id="UP000593562"/>
    </source>
</evidence>
<accession>A0A7J7DYV6</accession>
<evidence type="ECO:0000256" key="1">
    <source>
        <dbReference type="SAM" id="MobiDB-lite"/>
    </source>
</evidence>
<evidence type="ECO:0000313" key="2">
    <source>
        <dbReference type="EMBL" id="KAF5751570.1"/>
    </source>
</evidence>
<name>A0A7J7DYV6_TRIWF</name>
<reference evidence="2 3" key="1">
    <citation type="journal article" date="2020" name="Nat. Commun.">
        <title>Genome of Tripterygium wilfordii and identification of cytochrome P450 involved in triptolide biosynthesis.</title>
        <authorList>
            <person name="Tu L."/>
            <person name="Su P."/>
            <person name="Zhang Z."/>
            <person name="Gao L."/>
            <person name="Wang J."/>
            <person name="Hu T."/>
            <person name="Zhou J."/>
            <person name="Zhang Y."/>
            <person name="Zhao Y."/>
            <person name="Liu Y."/>
            <person name="Song Y."/>
            <person name="Tong Y."/>
            <person name="Lu Y."/>
            <person name="Yang J."/>
            <person name="Xu C."/>
            <person name="Jia M."/>
            <person name="Peters R.J."/>
            <person name="Huang L."/>
            <person name="Gao W."/>
        </authorList>
    </citation>
    <scope>NUCLEOTIDE SEQUENCE [LARGE SCALE GENOMIC DNA]</scope>
    <source>
        <strain evidence="3">cv. XIE 37</strain>
        <tissue evidence="2">Leaf</tissue>
    </source>
</reference>
<dbReference type="AlphaFoldDB" id="A0A7J7DYV6"/>
<dbReference type="Proteomes" id="UP000593562">
    <property type="component" value="Unassembled WGS sequence"/>
</dbReference>
<proteinExistence type="predicted"/>
<dbReference type="InParanoid" id="A0A7J7DYV6"/>
<organism evidence="2 3">
    <name type="scientific">Tripterygium wilfordii</name>
    <name type="common">Thunder God vine</name>
    <dbReference type="NCBI Taxonomy" id="458696"/>
    <lineage>
        <taxon>Eukaryota</taxon>
        <taxon>Viridiplantae</taxon>
        <taxon>Streptophyta</taxon>
        <taxon>Embryophyta</taxon>
        <taxon>Tracheophyta</taxon>
        <taxon>Spermatophyta</taxon>
        <taxon>Magnoliopsida</taxon>
        <taxon>eudicotyledons</taxon>
        <taxon>Gunneridae</taxon>
        <taxon>Pentapetalae</taxon>
        <taxon>rosids</taxon>
        <taxon>fabids</taxon>
        <taxon>Celastrales</taxon>
        <taxon>Celastraceae</taxon>
        <taxon>Tripterygium</taxon>
    </lineage>
</organism>
<sequence length="112" mass="12218">MAFEEEEEQEEEEASSSRGAGAGAVECHFGYSLITKTRPLLLHDHSKKFQLEKGTENSDADGFELGEGPRGGGISVDEGGLMRIRRAFSEEERDHGEIVIPGENQGVGLRDL</sequence>
<protein>
    <submittedName>
        <fullName evidence="2">Uncharacterized protein</fullName>
    </submittedName>
</protein>
<keyword evidence="3" id="KW-1185">Reference proteome</keyword>